<dbReference type="PANTHER" id="PTHR18952">
    <property type="entry name" value="CARBONIC ANHYDRASE"/>
    <property type="match status" value="1"/>
</dbReference>
<comment type="caution">
    <text evidence="3">The sequence shown here is derived from an EMBL/GenBank/DDBJ whole genome shotgun (WGS) entry which is preliminary data.</text>
</comment>
<dbReference type="Pfam" id="PF00194">
    <property type="entry name" value="Carb_anhydrase"/>
    <property type="match status" value="1"/>
</dbReference>
<protein>
    <recommendedName>
        <fullName evidence="2">Alpha-carbonic anhydrase domain-containing protein</fullName>
    </recommendedName>
</protein>
<proteinExistence type="inferred from homology"/>
<dbReference type="PROSITE" id="PS51144">
    <property type="entry name" value="ALPHA_CA_2"/>
    <property type="match status" value="1"/>
</dbReference>
<evidence type="ECO:0000313" key="3">
    <source>
        <dbReference type="EMBL" id="KAJ8938106.1"/>
    </source>
</evidence>
<dbReference type="GO" id="GO:0004089">
    <property type="term" value="F:carbonate dehydratase activity"/>
    <property type="evidence" value="ECO:0007669"/>
    <property type="project" value="InterPro"/>
</dbReference>
<evidence type="ECO:0000313" key="4">
    <source>
        <dbReference type="Proteomes" id="UP001162156"/>
    </source>
</evidence>
<dbReference type="AlphaFoldDB" id="A0AAV8XH17"/>
<dbReference type="GO" id="GO:0005737">
    <property type="term" value="C:cytoplasm"/>
    <property type="evidence" value="ECO:0007669"/>
    <property type="project" value="TreeGrafter"/>
</dbReference>
<dbReference type="InterPro" id="IPR001148">
    <property type="entry name" value="CA_dom"/>
</dbReference>
<dbReference type="InterPro" id="IPR023561">
    <property type="entry name" value="Carbonic_anhydrase_a-class"/>
</dbReference>
<reference evidence="3" key="1">
    <citation type="journal article" date="2023" name="Insect Mol. Biol.">
        <title>Genome sequencing provides insights into the evolution of gene families encoding plant cell wall-degrading enzymes in longhorned beetles.</title>
        <authorList>
            <person name="Shin N.R."/>
            <person name="Okamura Y."/>
            <person name="Kirsch R."/>
            <person name="Pauchet Y."/>
        </authorList>
    </citation>
    <scope>NUCLEOTIDE SEQUENCE</scope>
    <source>
        <strain evidence="3">RBIC_L_NR</strain>
    </source>
</reference>
<dbReference type="InterPro" id="IPR036398">
    <property type="entry name" value="CA_dom_sf"/>
</dbReference>
<dbReference type="GO" id="GO:0008270">
    <property type="term" value="F:zinc ion binding"/>
    <property type="evidence" value="ECO:0007669"/>
    <property type="project" value="InterPro"/>
</dbReference>
<dbReference type="Proteomes" id="UP001162156">
    <property type="component" value="Unassembled WGS sequence"/>
</dbReference>
<dbReference type="EMBL" id="JANEYF010003230">
    <property type="protein sequence ID" value="KAJ8938106.1"/>
    <property type="molecule type" value="Genomic_DNA"/>
</dbReference>
<dbReference type="CDD" id="cd00326">
    <property type="entry name" value="alpha_CA"/>
    <property type="match status" value="1"/>
</dbReference>
<gene>
    <name evidence="3" type="ORF">NQ314_011602</name>
</gene>
<name>A0AAV8XH17_9CUCU</name>
<dbReference type="SUPFAM" id="SSF51069">
    <property type="entry name" value="Carbonic anhydrase"/>
    <property type="match status" value="1"/>
</dbReference>
<evidence type="ECO:0000256" key="1">
    <source>
        <dbReference type="ARBA" id="ARBA00010718"/>
    </source>
</evidence>
<keyword evidence="4" id="KW-1185">Reference proteome</keyword>
<accession>A0AAV8XH17</accession>
<dbReference type="PANTHER" id="PTHR18952:SF233">
    <property type="entry name" value="CARBONIC ANHYDRASE 14"/>
    <property type="match status" value="1"/>
</dbReference>
<dbReference type="Gene3D" id="3.10.200.10">
    <property type="entry name" value="Alpha carbonic anhydrase"/>
    <property type="match status" value="1"/>
</dbReference>
<sequence length="230" mass="26496">MEGSEHTVDGGRLPAEMHVVTFKSCYLTQEAALKEQDGCATLVYFFKLQDAPNPAFQPIVDALLDIQKAGSSKKITPTVITSLVRKFESDFFLYWGSVSTTSCTHYLMWLICRIPIAVNVEQIDALRFIFDENGEQLTRNFRQVQSTQERTVLHVNPSPSKYSTLLQVPNSVTQIYRCEVIYNKNLTSDSDSKTNSLILKLSLEDEQRKKRKKIKKYKMLNNLQKYIYEY</sequence>
<organism evidence="3 4">
    <name type="scientific">Rhamnusium bicolor</name>
    <dbReference type="NCBI Taxonomy" id="1586634"/>
    <lineage>
        <taxon>Eukaryota</taxon>
        <taxon>Metazoa</taxon>
        <taxon>Ecdysozoa</taxon>
        <taxon>Arthropoda</taxon>
        <taxon>Hexapoda</taxon>
        <taxon>Insecta</taxon>
        <taxon>Pterygota</taxon>
        <taxon>Neoptera</taxon>
        <taxon>Endopterygota</taxon>
        <taxon>Coleoptera</taxon>
        <taxon>Polyphaga</taxon>
        <taxon>Cucujiformia</taxon>
        <taxon>Chrysomeloidea</taxon>
        <taxon>Cerambycidae</taxon>
        <taxon>Lepturinae</taxon>
        <taxon>Rhagiini</taxon>
        <taxon>Rhamnusium</taxon>
    </lineage>
</organism>
<dbReference type="SMART" id="SM01057">
    <property type="entry name" value="Carb_anhydrase"/>
    <property type="match status" value="1"/>
</dbReference>
<evidence type="ECO:0000259" key="2">
    <source>
        <dbReference type="PROSITE" id="PS51144"/>
    </source>
</evidence>
<comment type="similarity">
    <text evidence="1">Belongs to the alpha-carbonic anhydrase family.</text>
</comment>
<feature type="domain" description="Alpha-carbonic anhydrase" evidence="2">
    <location>
        <begin position="1"/>
        <end position="156"/>
    </location>
</feature>